<dbReference type="AlphaFoldDB" id="A0A022RDK5"/>
<protein>
    <recommendedName>
        <fullName evidence="5">Flowering locus T</fullName>
    </recommendedName>
</protein>
<dbReference type="InterPro" id="IPR036610">
    <property type="entry name" value="PEBP-like_sf"/>
</dbReference>
<dbReference type="SUPFAM" id="SSF49777">
    <property type="entry name" value="PEBP-like"/>
    <property type="match status" value="1"/>
</dbReference>
<sequence length="97" mass="10800">IVTDIPGTTDASFGKEVVSYEMARPNIGIHRIVFVLYRQKKRNQGVVVWSPPPPPPPPGTGCRDGFSTRIFAEDNDLGLPVSALFFNCQRETASRRR</sequence>
<organism evidence="3 4">
    <name type="scientific">Erythranthe guttata</name>
    <name type="common">Yellow monkey flower</name>
    <name type="synonym">Mimulus guttatus</name>
    <dbReference type="NCBI Taxonomy" id="4155"/>
    <lineage>
        <taxon>Eukaryota</taxon>
        <taxon>Viridiplantae</taxon>
        <taxon>Streptophyta</taxon>
        <taxon>Embryophyta</taxon>
        <taxon>Tracheophyta</taxon>
        <taxon>Spermatophyta</taxon>
        <taxon>Magnoliopsida</taxon>
        <taxon>eudicotyledons</taxon>
        <taxon>Gunneridae</taxon>
        <taxon>Pentapetalae</taxon>
        <taxon>asterids</taxon>
        <taxon>lamiids</taxon>
        <taxon>Lamiales</taxon>
        <taxon>Phrymaceae</taxon>
        <taxon>Erythranthe</taxon>
    </lineage>
</organism>
<dbReference type="PANTHER" id="PTHR11362:SF48">
    <property type="entry name" value="PROTEIN CENTRORADIALIS-LIKE"/>
    <property type="match status" value="1"/>
</dbReference>
<name>A0A022RDK5_ERYGU</name>
<dbReference type="Gene3D" id="3.90.280.10">
    <property type="entry name" value="PEBP-like"/>
    <property type="match status" value="1"/>
</dbReference>
<evidence type="ECO:0000313" key="4">
    <source>
        <dbReference type="Proteomes" id="UP000030748"/>
    </source>
</evidence>
<accession>A0A022RDK5</accession>
<dbReference type="STRING" id="4155.A0A022RDK5"/>
<dbReference type="GO" id="GO:0005737">
    <property type="term" value="C:cytoplasm"/>
    <property type="evidence" value="ECO:0007669"/>
    <property type="project" value="UniProtKB-SubCell"/>
</dbReference>
<gene>
    <name evidence="3" type="ORF">MIMGU_mgv1a020507mg</name>
</gene>
<dbReference type="eggNOG" id="KOG3346">
    <property type="taxonomic scope" value="Eukaryota"/>
</dbReference>
<comment type="subcellular location">
    <subcellularLocation>
        <location evidence="1">Cytoplasm</location>
    </subcellularLocation>
</comment>
<evidence type="ECO:0008006" key="5">
    <source>
        <dbReference type="Google" id="ProtNLM"/>
    </source>
</evidence>
<dbReference type="InterPro" id="IPR035810">
    <property type="entry name" value="PEBP_euk"/>
</dbReference>
<evidence type="ECO:0000313" key="3">
    <source>
        <dbReference type="EMBL" id="EYU36950.1"/>
    </source>
</evidence>
<dbReference type="Proteomes" id="UP000030748">
    <property type="component" value="Unassembled WGS sequence"/>
</dbReference>
<keyword evidence="2" id="KW-0963">Cytoplasm</keyword>
<evidence type="ECO:0000256" key="1">
    <source>
        <dbReference type="ARBA" id="ARBA00004496"/>
    </source>
</evidence>
<evidence type="ECO:0000256" key="2">
    <source>
        <dbReference type="ARBA" id="ARBA00022490"/>
    </source>
</evidence>
<dbReference type="PANTHER" id="PTHR11362">
    <property type="entry name" value="PHOSPHATIDYLETHANOLAMINE-BINDING PROTEIN"/>
    <property type="match status" value="1"/>
</dbReference>
<dbReference type="EMBL" id="KI630578">
    <property type="protein sequence ID" value="EYU36950.1"/>
    <property type="molecule type" value="Genomic_DNA"/>
</dbReference>
<reference evidence="3 4" key="1">
    <citation type="journal article" date="2013" name="Proc. Natl. Acad. Sci. U.S.A.">
        <title>Fine-scale variation in meiotic recombination in Mimulus inferred from population shotgun sequencing.</title>
        <authorList>
            <person name="Hellsten U."/>
            <person name="Wright K.M."/>
            <person name="Jenkins J."/>
            <person name="Shu S."/>
            <person name="Yuan Y."/>
            <person name="Wessler S.R."/>
            <person name="Schmutz J."/>
            <person name="Willis J.H."/>
            <person name="Rokhsar D.S."/>
        </authorList>
    </citation>
    <scope>NUCLEOTIDE SEQUENCE [LARGE SCALE GENOMIC DNA]</scope>
    <source>
        <strain evidence="4">cv. DUN x IM62</strain>
    </source>
</reference>
<proteinExistence type="predicted"/>
<feature type="non-terminal residue" evidence="3">
    <location>
        <position position="1"/>
    </location>
</feature>
<keyword evidence="4" id="KW-1185">Reference proteome</keyword>